<sequence>MTKYSKIFTLLLRLLAFAATASAAVVMAPSHDSAKVLNLTFEAKYSNTPAFTLITLLLSSKINSLCRLVIILDSVIVVVLSSSISAALAIADVGKKGNSHAGWLPIVDKCLSSAAMSPDLFRCGWRCARGRSGGGVRRLTIATERPHLRRRLSLSSFISGILHLLQSVLMSEWGRRLSGVVGSGEGREENEK</sequence>
<evidence type="ECO:0000259" key="9">
    <source>
        <dbReference type="Pfam" id="PF04535"/>
    </source>
</evidence>
<evidence type="ECO:0000313" key="10">
    <source>
        <dbReference type="EMBL" id="EXC18118.1"/>
    </source>
</evidence>
<reference evidence="11" key="1">
    <citation type="submission" date="2013-01" db="EMBL/GenBank/DDBJ databases">
        <title>Draft Genome Sequence of a Mulberry Tree, Morus notabilis C.K. Schneid.</title>
        <authorList>
            <person name="He N."/>
            <person name="Zhao S."/>
        </authorList>
    </citation>
    <scope>NUCLEOTIDE SEQUENCE</scope>
</reference>
<proteinExistence type="inferred from homology"/>
<comment type="subunit">
    <text evidence="7">Homodimer and heterodimers.</text>
</comment>
<dbReference type="Pfam" id="PF04535">
    <property type="entry name" value="CASP_dom"/>
    <property type="match status" value="2"/>
</dbReference>
<dbReference type="InterPro" id="IPR006702">
    <property type="entry name" value="CASP_dom"/>
</dbReference>
<evidence type="ECO:0000256" key="1">
    <source>
        <dbReference type="ARBA" id="ARBA00004651"/>
    </source>
</evidence>
<accession>W9SNA8</accession>
<dbReference type="Proteomes" id="UP000030645">
    <property type="component" value="Unassembled WGS sequence"/>
</dbReference>
<evidence type="ECO:0000256" key="2">
    <source>
        <dbReference type="ARBA" id="ARBA00007651"/>
    </source>
</evidence>
<comment type="caution">
    <text evidence="7">Lacks conserved residue(s) required for the propagation of feature annotation.</text>
</comment>
<evidence type="ECO:0000256" key="5">
    <source>
        <dbReference type="ARBA" id="ARBA00022989"/>
    </source>
</evidence>
<evidence type="ECO:0000256" key="3">
    <source>
        <dbReference type="ARBA" id="ARBA00022475"/>
    </source>
</evidence>
<comment type="similarity">
    <text evidence="2 7">Belongs to the Casparian strip membrane proteins (CASP) family.</text>
</comment>
<evidence type="ECO:0000256" key="8">
    <source>
        <dbReference type="SAM" id="SignalP"/>
    </source>
</evidence>
<keyword evidence="4 7" id="KW-0812">Transmembrane</keyword>
<organism evidence="10 11">
    <name type="scientific">Morus notabilis</name>
    <dbReference type="NCBI Taxonomy" id="981085"/>
    <lineage>
        <taxon>Eukaryota</taxon>
        <taxon>Viridiplantae</taxon>
        <taxon>Streptophyta</taxon>
        <taxon>Embryophyta</taxon>
        <taxon>Tracheophyta</taxon>
        <taxon>Spermatophyta</taxon>
        <taxon>Magnoliopsida</taxon>
        <taxon>eudicotyledons</taxon>
        <taxon>Gunneridae</taxon>
        <taxon>Pentapetalae</taxon>
        <taxon>rosids</taxon>
        <taxon>fabids</taxon>
        <taxon>Rosales</taxon>
        <taxon>Moraceae</taxon>
        <taxon>Moreae</taxon>
        <taxon>Morus</taxon>
    </lineage>
</organism>
<feature type="domain" description="Casparian strip membrane protein" evidence="9">
    <location>
        <begin position="63"/>
        <end position="107"/>
    </location>
</feature>
<keyword evidence="5 7" id="KW-1133">Transmembrane helix</keyword>
<evidence type="ECO:0000313" key="11">
    <source>
        <dbReference type="Proteomes" id="UP000030645"/>
    </source>
</evidence>
<dbReference type="EMBL" id="KE345830">
    <property type="protein sequence ID" value="EXC18118.1"/>
    <property type="molecule type" value="Genomic_DNA"/>
</dbReference>
<feature type="domain" description="Casparian strip membrane protein" evidence="9">
    <location>
        <begin position="6"/>
        <end position="53"/>
    </location>
</feature>
<evidence type="ECO:0000256" key="4">
    <source>
        <dbReference type="ARBA" id="ARBA00022692"/>
    </source>
</evidence>
<gene>
    <name evidence="10" type="ORF">L484_014519</name>
</gene>
<name>W9SNA8_9ROSA</name>
<evidence type="ECO:0000256" key="7">
    <source>
        <dbReference type="RuleBase" id="RU361233"/>
    </source>
</evidence>
<feature type="signal peptide" evidence="8">
    <location>
        <begin position="1"/>
        <end position="23"/>
    </location>
</feature>
<keyword evidence="3 7" id="KW-1003">Cell membrane</keyword>
<keyword evidence="8" id="KW-0732">Signal</keyword>
<dbReference type="STRING" id="981085.W9SNA8"/>
<evidence type="ECO:0000256" key="6">
    <source>
        <dbReference type="ARBA" id="ARBA00023136"/>
    </source>
</evidence>
<dbReference type="eggNOG" id="ENOG502RZXX">
    <property type="taxonomic scope" value="Eukaryota"/>
</dbReference>
<dbReference type="AlphaFoldDB" id="W9SNA8"/>
<comment type="subcellular location">
    <subcellularLocation>
        <location evidence="1 7">Cell membrane</location>
        <topology evidence="1 7">Multi-pass membrane protein</topology>
    </subcellularLocation>
</comment>
<feature type="transmembrane region" description="Helical" evidence="7">
    <location>
        <begin position="68"/>
        <end position="91"/>
    </location>
</feature>
<keyword evidence="11" id="KW-1185">Reference proteome</keyword>
<keyword evidence="6 7" id="KW-0472">Membrane</keyword>
<feature type="chain" id="PRO_5004932094" description="CASP-like protein" evidence="8">
    <location>
        <begin position="24"/>
        <end position="192"/>
    </location>
</feature>
<dbReference type="GO" id="GO:0005886">
    <property type="term" value="C:plasma membrane"/>
    <property type="evidence" value="ECO:0007669"/>
    <property type="project" value="UniProtKB-SubCell"/>
</dbReference>
<protein>
    <recommendedName>
        <fullName evidence="7">CASP-like protein</fullName>
    </recommendedName>
</protein>